<keyword evidence="5" id="KW-1185">Reference proteome</keyword>
<dbReference type="SUPFAM" id="SSF52172">
    <property type="entry name" value="CheY-like"/>
    <property type="match status" value="1"/>
</dbReference>
<dbReference type="EMBL" id="JBEWZI010000010">
    <property type="protein sequence ID" value="MET7014662.1"/>
    <property type="molecule type" value="Genomic_DNA"/>
</dbReference>
<dbReference type="InterPro" id="IPR003607">
    <property type="entry name" value="HD/PDEase_dom"/>
</dbReference>
<feature type="domain" description="Response regulatory" evidence="2">
    <location>
        <begin position="2"/>
        <end position="119"/>
    </location>
</feature>
<evidence type="ECO:0000313" key="4">
    <source>
        <dbReference type="EMBL" id="MET7014662.1"/>
    </source>
</evidence>
<evidence type="ECO:0000256" key="1">
    <source>
        <dbReference type="PROSITE-ProRule" id="PRU00169"/>
    </source>
</evidence>
<dbReference type="SUPFAM" id="SSF109604">
    <property type="entry name" value="HD-domain/PDEase-like"/>
    <property type="match status" value="1"/>
</dbReference>
<protein>
    <submittedName>
        <fullName evidence="4">HD domain-containing phosphohydrolase</fullName>
    </submittedName>
</protein>
<dbReference type="PANTHER" id="PTHR45228:SF1">
    <property type="entry name" value="CYCLIC DI-GMP PHOSPHODIESTERASE TM_0186"/>
    <property type="match status" value="1"/>
</dbReference>
<evidence type="ECO:0000259" key="3">
    <source>
        <dbReference type="PROSITE" id="PS51832"/>
    </source>
</evidence>
<dbReference type="CDD" id="cd17551">
    <property type="entry name" value="REC_RpfG-like"/>
    <property type="match status" value="1"/>
</dbReference>
<feature type="domain" description="HD-GYP" evidence="3">
    <location>
        <begin position="146"/>
        <end position="343"/>
    </location>
</feature>
<gene>
    <name evidence="4" type="ORF">ABXR19_10725</name>
</gene>
<dbReference type="SMART" id="SM00448">
    <property type="entry name" value="REC"/>
    <property type="match status" value="1"/>
</dbReference>
<dbReference type="InterPro" id="IPR052020">
    <property type="entry name" value="Cyclic_di-GMP/3'3'-cGAMP_PDE"/>
</dbReference>
<dbReference type="Gene3D" id="3.40.50.2300">
    <property type="match status" value="1"/>
</dbReference>
<dbReference type="SMART" id="SM00471">
    <property type="entry name" value="HDc"/>
    <property type="match status" value="1"/>
</dbReference>
<reference evidence="4 5" key="1">
    <citation type="submission" date="2024-07" db="EMBL/GenBank/DDBJ databases">
        <title>Uliginosibacterium flavum JJ3220;KACC:17644.</title>
        <authorList>
            <person name="Kim M.K."/>
        </authorList>
    </citation>
    <scope>NUCLEOTIDE SEQUENCE [LARGE SCALE GENOMIC DNA]</scope>
    <source>
        <strain evidence="4 5">KACC:17644</strain>
    </source>
</reference>
<dbReference type="CDD" id="cd00077">
    <property type="entry name" value="HDc"/>
    <property type="match status" value="1"/>
</dbReference>
<dbReference type="Proteomes" id="UP001549691">
    <property type="component" value="Unassembled WGS sequence"/>
</dbReference>
<organism evidence="4 5">
    <name type="scientific">Uliginosibacterium flavum</name>
    <dbReference type="NCBI Taxonomy" id="1396831"/>
    <lineage>
        <taxon>Bacteria</taxon>
        <taxon>Pseudomonadati</taxon>
        <taxon>Pseudomonadota</taxon>
        <taxon>Betaproteobacteria</taxon>
        <taxon>Rhodocyclales</taxon>
        <taxon>Zoogloeaceae</taxon>
        <taxon>Uliginosibacterium</taxon>
    </lineage>
</organism>
<evidence type="ECO:0000259" key="2">
    <source>
        <dbReference type="PROSITE" id="PS50110"/>
    </source>
</evidence>
<sequence>MLIAIIEDTPVNLLVMQSLVKRLGAHDCQIFSDAEFGLAWCQDNAPDLIIVDYMMPSLDGLEFIRRCRSTPALQERPILMVTAAAERSVRYAALEAGASDFLTKPIDTHEFTPRVRNMLQLRAAMAATTHRADELAVAVRQATEEIQMRERETIMRLARAAEFRDPETGSHILRMAHYSAIIAQHLGLPDETVDLLLSAAPMHDVGKLGTPDHILLKPGRLTPDEMEIMRQHASIGYEILRNSSSPMLQMAAEIALSHHEKYDGTGYPQGKIGEDIPLTGRIVAVADVFDALTSARPYKEAWDLEHAREHLLAGRGTHFDPVCVDMFLDNWNEILDIRSIYQD</sequence>
<dbReference type="Gene3D" id="1.10.3210.10">
    <property type="entry name" value="Hypothetical protein af1432"/>
    <property type="match status" value="1"/>
</dbReference>
<dbReference type="RefSeq" id="WP_354601123.1">
    <property type="nucleotide sequence ID" value="NZ_JBEWZI010000010.1"/>
</dbReference>
<dbReference type="Pfam" id="PF13487">
    <property type="entry name" value="HD_5"/>
    <property type="match status" value="1"/>
</dbReference>
<dbReference type="InterPro" id="IPR001789">
    <property type="entry name" value="Sig_transdc_resp-reg_receiver"/>
</dbReference>
<feature type="modified residue" description="4-aspartylphosphate" evidence="1">
    <location>
        <position position="52"/>
    </location>
</feature>
<comment type="caution">
    <text evidence="4">The sequence shown here is derived from an EMBL/GenBank/DDBJ whole genome shotgun (WGS) entry which is preliminary data.</text>
</comment>
<dbReference type="PANTHER" id="PTHR45228">
    <property type="entry name" value="CYCLIC DI-GMP PHOSPHODIESTERASE TM_0186-RELATED"/>
    <property type="match status" value="1"/>
</dbReference>
<dbReference type="InterPro" id="IPR037522">
    <property type="entry name" value="HD_GYP_dom"/>
</dbReference>
<dbReference type="InterPro" id="IPR011006">
    <property type="entry name" value="CheY-like_superfamily"/>
</dbReference>
<dbReference type="PROSITE" id="PS51832">
    <property type="entry name" value="HD_GYP"/>
    <property type="match status" value="1"/>
</dbReference>
<name>A0ABV2TL76_9RHOO</name>
<dbReference type="PROSITE" id="PS50110">
    <property type="entry name" value="RESPONSE_REGULATORY"/>
    <property type="match status" value="1"/>
</dbReference>
<dbReference type="Pfam" id="PF00072">
    <property type="entry name" value="Response_reg"/>
    <property type="match status" value="1"/>
</dbReference>
<keyword evidence="1" id="KW-0597">Phosphoprotein</keyword>
<proteinExistence type="predicted"/>
<accession>A0ABV2TL76</accession>
<evidence type="ECO:0000313" key="5">
    <source>
        <dbReference type="Proteomes" id="UP001549691"/>
    </source>
</evidence>